<comment type="caution">
    <text evidence="1">The sequence shown here is derived from an EMBL/GenBank/DDBJ whole genome shotgun (WGS) entry which is preliminary data.</text>
</comment>
<dbReference type="Proteomes" id="UP001163321">
    <property type="component" value="Chromosome 8"/>
</dbReference>
<keyword evidence="2" id="KW-1185">Reference proteome</keyword>
<dbReference type="EMBL" id="CM047587">
    <property type="protein sequence ID" value="KAI9906718.1"/>
    <property type="molecule type" value="Genomic_DNA"/>
</dbReference>
<accession>A0ACC0VLI0</accession>
<protein>
    <submittedName>
        <fullName evidence="1">Uncharacterized protein</fullName>
    </submittedName>
</protein>
<evidence type="ECO:0000313" key="1">
    <source>
        <dbReference type="EMBL" id="KAI9906718.1"/>
    </source>
</evidence>
<evidence type="ECO:0000313" key="2">
    <source>
        <dbReference type="Proteomes" id="UP001163321"/>
    </source>
</evidence>
<organism evidence="1 2">
    <name type="scientific">Peronosclerospora sorghi</name>
    <dbReference type="NCBI Taxonomy" id="230839"/>
    <lineage>
        <taxon>Eukaryota</taxon>
        <taxon>Sar</taxon>
        <taxon>Stramenopiles</taxon>
        <taxon>Oomycota</taxon>
        <taxon>Peronosporomycetes</taxon>
        <taxon>Peronosporales</taxon>
        <taxon>Peronosporaceae</taxon>
        <taxon>Peronosclerospora</taxon>
    </lineage>
</organism>
<proteinExistence type="predicted"/>
<gene>
    <name evidence="1" type="ORF">PsorP6_003839</name>
</gene>
<name>A0ACC0VLI0_9STRA</name>
<sequence>MTELVTPGQDAFRYYEVDAHHLKRTLSLPTAACDHMPAVMCCEAARIPTKKNILATDTFQEEDRVGVLSTRSRVLSFSLRGKATGDANSYRSFQNVLAVFIVRTRATIYS</sequence>
<reference evidence="1 2" key="1">
    <citation type="journal article" date="2022" name="bioRxiv">
        <title>The genome of the oomycete Peronosclerospora sorghi, a cosmopolitan pathogen of maize and sorghum, is inflated with dispersed pseudogenes.</title>
        <authorList>
            <person name="Fletcher K."/>
            <person name="Martin F."/>
            <person name="Isakeit T."/>
            <person name="Cavanaugh K."/>
            <person name="Magill C."/>
            <person name="Michelmore R."/>
        </authorList>
    </citation>
    <scope>NUCLEOTIDE SEQUENCE [LARGE SCALE GENOMIC DNA]</scope>
    <source>
        <strain evidence="1">P6</strain>
    </source>
</reference>